<dbReference type="AlphaFoldDB" id="A0A9D5QDL7"/>
<feature type="coiled-coil region" evidence="1">
    <location>
        <begin position="62"/>
        <end position="101"/>
    </location>
</feature>
<reference evidence="3" key="1">
    <citation type="submission" date="2019-11" db="EMBL/GenBank/DDBJ databases">
        <title>Microbial mats filling the niche in hypersaline microbial mats.</title>
        <authorList>
            <person name="Wong H.L."/>
            <person name="Macleod F.I."/>
            <person name="White R.A. III"/>
            <person name="Burns B.P."/>
        </authorList>
    </citation>
    <scope>NUCLEOTIDE SEQUENCE</scope>
    <source>
        <strain evidence="3">Bin_327</strain>
    </source>
</reference>
<gene>
    <name evidence="3" type="ORF">GF359_08220</name>
</gene>
<feature type="non-terminal residue" evidence="3">
    <location>
        <position position="136"/>
    </location>
</feature>
<comment type="caution">
    <text evidence="3">The sequence shown here is derived from an EMBL/GenBank/DDBJ whole genome shotgun (WGS) entry which is preliminary data.</text>
</comment>
<evidence type="ECO:0000256" key="2">
    <source>
        <dbReference type="SAM" id="Phobius"/>
    </source>
</evidence>
<proteinExistence type="predicted"/>
<keyword evidence="2" id="KW-0812">Transmembrane</keyword>
<keyword evidence="2" id="KW-1133">Transmembrane helix</keyword>
<keyword evidence="2" id="KW-0472">Membrane</keyword>
<keyword evidence="1" id="KW-0175">Coiled coil</keyword>
<evidence type="ECO:0000313" key="4">
    <source>
        <dbReference type="Proteomes" id="UP000630660"/>
    </source>
</evidence>
<evidence type="ECO:0000313" key="3">
    <source>
        <dbReference type="EMBL" id="MBD3365186.1"/>
    </source>
</evidence>
<organism evidence="3 4">
    <name type="scientific">candidate division WOR-3 bacterium</name>
    <dbReference type="NCBI Taxonomy" id="2052148"/>
    <lineage>
        <taxon>Bacteria</taxon>
        <taxon>Bacteria division WOR-3</taxon>
    </lineage>
</organism>
<protein>
    <submittedName>
        <fullName evidence="3">Uncharacterized protein</fullName>
    </submittedName>
</protein>
<evidence type="ECO:0000256" key="1">
    <source>
        <dbReference type="SAM" id="Coils"/>
    </source>
</evidence>
<accession>A0A9D5QDL7</accession>
<feature type="transmembrane region" description="Helical" evidence="2">
    <location>
        <begin position="42"/>
        <end position="62"/>
    </location>
</feature>
<sequence>MFKRVIALLKGVCNWVFAQRVNFLVDGSNKRGVKRMVVRRWVFLVSSILIASFLGVSGYALMSRVKNEVDRQELDRLRTENRLLEKQYAQLSQKLDTIKAEFSLLGRHDIQLRVLANMEVLSEDVQKLGVGGTSKK</sequence>
<dbReference type="Proteomes" id="UP000630660">
    <property type="component" value="Unassembled WGS sequence"/>
</dbReference>
<name>A0A9D5QDL7_UNCW3</name>
<dbReference type="EMBL" id="WJKJ01000274">
    <property type="protein sequence ID" value="MBD3365186.1"/>
    <property type="molecule type" value="Genomic_DNA"/>
</dbReference>